<comment type="caution">
    <text evidence="1">The sequence shown here is derived from an EMBL/GenBank/DDBJ whole genome shotgun (WGS) entry which is preliminary data.</text>
</comment>
<evidence type="ECO:0000313" key="1">
    <source>
        <dbReference type="EMBL" id="KKK81120.1"/>
    </source>
</evidence>
<dbReference type="AlphaFoldDB" id="A0A0F8Z526"/>
<gene>
    <name evidence="1" type="ORF">LCGC14_2816680</name>
</gene>
<proteinExistence type="predicted"/>
<accession>A0A0F8Z526</accession>
<feature type="non-terminal residue" evidence="1">
    <location>
        <position position="1"/>
    </location>
</feature>
<reference evidence="1" key="1">
    <citation type="journal article" date="2015" name="Nature">
        <title>Complex archaea that bridge the gap between prokaryotes and eukaryotes.</title>
        <authorList>
            <person name="Spang A."/>
            <person name="Saw J.H."/>
            <person name="Jorgensen S.L."/>
            <person name="Zaremba-Niedzwiedzka K."/>
            <person name="Martijn J."/>
            <person name="Lind A.E."/>
            <person name="van Eijk R."/>
            <person name="Schleper C."/>
            <person name="Guy L."/>
            <person name="Ettema T.J."/>
        </authorList>
    </citation>
    <scope>NUCLEOTIDE SEQUENCE</scope>
</reference>
<name>A0A0F8Z526_9ZZZZ</name>
<sequence length="378" mass="40407">VDSGTHSRGGWEFSTGDGGNLQADFWDSPVSGEVWFYFLWQGVSQANTANTEYEVMYFHHQTAAATGKVRLIWVYATATTGKFRLEYNDGSSWTVIGAIGSARALTTEWYCRVAIDITATTGRSAALVVNNTADISGSTGTTDLIAGTPAPLAGQLKGSGAITWDLWEIFGNDTNATGGHSAVKAYTNATSGFHCFGNYPIKDVPGFVEWTTRNSGVHGRFRFGALDDPEDDHDHTDDYILSTGSAQDYLAEISDQTHASATIAGVSIYVENRVGLGFIPTHILVSVPSEDSGVPTAYTGTTTGPINDGRYLFLAQTPGSADWSKALYNEMRVGVRGDANDRCYMICVSAVGTNLERPTAAVELPPPGNVVLGNPMII</sequence>
<organism evidence="1">
    <name type="scientific">marine sediment metagenome</name>
    <dbReference type="NCBI Taxonomy" id="412755"/>
    <lineage>
        <taxon>unclassified sequences</taxon>
        <taxon>metagenomes</taxon>
        <taxon>ecological metagenomes</taxon>
    </lineage>
</organism>
<protein>
    <submittedName>
        <fullName evidence="1">Uncharacterized protein</fullName>
    </submittedName>
</protein>
<dbReference type="EMBL" id="LAZR01053267">
    <property type="protein sequence ID" value="KKK81120.1"/>
    <property type="molecule type" value="Genomic_DNA"/>
</dbReference>